<protein>
    <submittedName>
        <fullName evidence="2">Helix-turn-helix</fullName>
    </submittedName>
</protein>
<dbReference type="Pfam" id="PF01381">
    <property type="entry name" value="HTH_3"/>
    <property type="match status" value="1"/>
</dbReference>
<gene>
    <name evidence="2" type="ORF">SAMN05216180_1869</name>
</gene>
<organism evidence="2 3">
    <name type="scientific">Hydrogenoanaerobacterium saccharovorans</name>
    <dbReference type="NCBI Taxonomy" id="474960"/>
    <lineage>
        <taxon>Bacteria</taxon>
        <taxon>Bacillati</taxon>
        <taxon>Bacillota</taxon>
        <taxon>Clostridia</taxon>
        <taxon>Eubacteriales</taxon>
        <taxon>Oscillospiraceae</taxon>
        <taxon>Hydrogenoanaerobacterium</taxon>
    </lineage>
</organism>
<dbReference type="EMBL" id="FOCG01000001">
    <property type="protein sequence ID" value="SEM81505.1"/>
    <property type="molecule type" value="Genomic_DNA"/>
</dbReference>
<dbReference type="InterPro" id="IPR001387">
    <property type="entry name" value="Cro/C1-type_HTH"/>
</dbReference>
<dbReference type="SMART" id="SM00530">
    <property type="entry name" value="HTH_XRE"/>
    <property type="match status" value="1"/>
</dbReference>
<sequence length="84" mass="9443">MYKNKAVDGRNNICGKNVARIRKSLNPKVSQRMLADQLQIQGLDVDKNAIQRIENGERFVTDIELVALANILNVSLELLTNAKH</sequence>
<evidence type="ECO:0000259" key="1">
    <source>
        <dbReference type="PROSITE" id="PS50943"/>
    </source>
</evidence>
<evidence type="ECO:0000313" key="2">
    <source>
        <dbReference type="EMBL" id="SEM81505.1"/>
    </source>
</evidence>
<reference evidence="2 3" key="1">
    <citation type="submission" date="2016-10" db="EMBL/GenBank/DDBJ databases">
        <authorList>
            <person name="de Groot N.N."/>
        </authorList>
    </citation>
    <scope>NUCLEOTIDE SEQUENCE [LARGE SCALE GENOMIC DNA]</scope>
    <source>
        <strain evidence="2 3">CGMCC 1.5070</strain>
    </source>
</reference>
<dbReference type="RefSeq" id="WP_092753849.1">
    <property type="nucleotide sequence ID" value="NZ_FOCG01000001.1"/>
</dbReference>
<accession>A0A1H8BF70</accession>
<evidence type="ECO:0000313" key="3">
    <source>
        <dbReference type="Proteomes" id="UP000199158"/>
    </source>
</evidence>
<dbReference type="STRING" id="474960.SAMN05216180_1869"/>
<dbReference type="InterPro" id="IPR010982">
    <property type="entry name" value="Lambda_DNA-bd_dom_sf"/>
</dbReference>
<dbReference type="PROSITE" id="PS50943">
    <property type="entry name" value="HTH_CROC1"/>
    <property type="match status" value="1"/>
</dbReference>
<dbReference type="CDD" id="cd00093">
    <property type="entry name" value="HTH_XRE"/>
    <property type="match status" value="1"/>
</dbReference>
<dbReference type="OrthoDB" id="574441at2"/>
<dbReference type="GO" id="GO:0003677">
    <property type="term" value="F:DNA binding"/>
    <property type="evidence" value="ECO:0007669"/>
    <property type="project" value="InterPro"/>
</dbReference>
<feature type="domain" description="HTH cro/C1-type" evidence="1">
    <location>
        <begin position="18"/>
        <end position="79"/>
    </location>
</feature>
<proteinExistence type="predicted"/>
<dbReference type="SUPFAM" id="SSF47413">
    <property type="entry name" value="lambda repressor-like DNA-binding domains"/>
    <property type="match status" value="1"/>
</dbReference>
<dbReference type="Proteomes" id="UP000199158">
    <property type="component" value="Unassembled WGS sequence"/>
</dbReference>
<name>A0A1H8BF70_9FIRM</name>
<dbReference type="Gene3D" id="1.10.260.40">
    <property type="entry name" value="lambda repressor-like DNA-binding domains"/>
    <property type="match status" value="1"/>
</dbReference>
<keyword evidence="3" id="KW-1185">Reference proteome</keyword>
<dbReference type="AlphaFoldDB" id="A0A1H8BF70"/>